<reference evidence="4 5" key="1">
    <citation type="submission" date="2020-06" db="EMBL/GenBank/DDBJ databases">
        <title>Altererythrobacter sp. HHU K3-1.</title>
        <authorList>
            <person name="Zhang D."/>
            <person name="Xue H."/>
        </authorList>
    </citation>
    <scope>NUCLEOTIDE SEQUENCE [LARGE SCALE GENOMIC DNA]</scope>
    <source>
        <strain evidence="4 5">HHU K3-1</strain>
    </source>
</reference>
<evidence type="ECO:0008006" key="6">
    <source>
        <dbReference type="Google" id="ProtNLM"/>
    </source>
</evidence>
<sequence length="315" mass="34558">MDAYHDEPAARRSKKPLLLALGGSFALGIALAGFLFYQYDQNRDNITFANVGMGDDSEVEPEPVASVANGAALPSPSPSATRTAAAAERRQAVQGEQIEGLEQQQGGIDQRLAAAEQRLARLDLQMEAASGNAARAEGLLIAFASRRALQRGEQLNYLADQLRVRFADRQPNAVNTLIQFSQDPVTLDELLARLEGLAPELERSSDEPSFERIKRELSSLFVIRRDQTPSLMPQRRLRRARLFLESGRVEPAIEEVRKLPGAERASGWINDAQRYAAAYQALDLLEATAVLDTRGLRDGRGNRVQQPSPAGNEAE</sequence>
<evidence type="ECO:0000313" key="4">
    <source>
        <dbReference type="EMBL" id="NVD43560.1"/>
    </source>
</evidence>
<keyword evidence="5" id="KW-1185">Reference proteome</keyword>
<organism evidence="4 5">
    <name type="scientific">Qipengyuania atrilutea</name>
    <dbReference type="NCBI Taxonomy" id="2744473"/>
    <lineage>
        <taxon>Bacteria</taxon>
        <taxon>Pseudomonadati</taxon>
        <taxon>Pseudomonadota</taxon>
        <taxon>Alphaproteobacteria</taxon>
        <taxon>Sphingomonadales</taxon>
        <taxon>Erythrobacteraceae</taxon>
        <taxon>Qipengyuania</taxon>
    </lineage>
</organism>
<evidence type="ECO:0000256" key="2">
    <source>
        <dbReference type="SAM" id="MobiDB-lite"/>
    </source>
</evidence>
<keyword evidence="3" id="KW-0812">Transmembrane</keyword>
<evidence type="ECO:0000256" key="3">
    <source>
        <dbReference type="SAM" id="Phobius"/>
    </source>
</evidence>
<keyword evidence="3" id="KW-1133">Transmembrane helix</keyword>
<dbReference type="EMBL" id="JABWGV010000001">
    <property type="protein sequence ID" value="NVD43560.1"/>
    <property type="molecule type" value="Genomic_DNA"/>
</dbReference>
<feature type="coiled-coil region" evidence="1">
    <location>
        <begin position="84"/>
        <end position="132"/>
    </location>
</feature>
<feature type="region of interest" description="Disordered" evidence="2">
    <location>
        <begin position="295"/>
        <end position="315"/>
    </location>
</feature>
<gene>
    <name evidence="4" type="ORF">HUV48_00830</name>
</gene>
<evidence type="ECO:0000256" key="1">
    <source>
        <dbReference type="SAM" id="Coils"/>
    </source>
</evidence>
<feature type="transmembrane region" description="Helical" evidence="3">
    <location>
        <begin position="17"/>
        <end position="37"/>
    </location>
</feature>
<evidence type="ECO:0000313" key="5">
    <source>
        <dbReference type="Proteomes" id="UP000561438"/>
    </source>
</evidence>
<protein>
    <recommendedName>
        <fullName evidence="6">Inner membrane protein</fullName>
    </recommendedName>
</protein>
<keyword evidence="3" id="KW-0472">Membrane</keyword>
<dbReference type="RefSeq" id="WP_176265886.1">
    <property type="nucleotide sequence ID" value="NZ_JABWGV010000001.1"/>
</dbReference>
<name>A0A850GZC5_9SPHN</name>
<keyword evidence="1" id="KW-0175">Coiled coil</keyword>
<accession>A0A850GZC5</accession>
<dbReference type="Proteomes" id="UP000561438">
    <property type="component" value="Unassembled WGS sequence"/>
</dbReference>
<comment type="caution">
    <text evidence="4">The sequence shown here is derived from an EMBL/GenBank/DDBJ whole genome shotgun (WGS) entry which is preliminary data.</text>
</comment>
<proteinExistence type="predicted"/>
<dbReference type="AlphaFoldDB" id="A0A850GZC5"/>